<dbReference type="RefSeq" id="WP_065134149.1">
    <property type="nucleotide sequence ID" value="NZ_MAEM01000263.1"/>
</dbReference>
<dbReference type="InterPro" id="IPR029787">
    <property type="entry name" value="Nucleotide_cyclase"/>
</dbReference>
<evidence type="ECO:0000313" key="4">
    <source>
        <dbReference type="Proteomes" id="UP000093757"/>
    </source>
</evidence>
<dbReference type="Pfam" id="PF16701">
    <property type="entry name" value="Ad_Cy_reg"/>
    <property type="match status" value="1"/>
</dbReference>
<name>A0A1A6BH71_MYCGO</name>
<dbReference type="Gene3D" id="3.30.70.1230">
    <property type="entry name" value="Nucleotide cyclase"/>
    <property type="match status" value="1"/>
</dbReference>
<dbReference type="PANTHER" id="PTHR43081:SF19">
    <property type="entry name" value="PH-SENSITIVE ADENYLATE CYCLASE RV1264"/>
    <property type="match status" value="1"/>
</dbReference>
<dbReference type="InterPro" id="IPR032026">
    <property type="entry name" value="Ad_Cy_reg"/>
</dbReference>
<evidence type="ECO:0000259" key="2">
    <source>
        <dbReference type="PROSITE" id="PS50125"/>
    </source>
</evidence>
<organism evidence="3 4">
    <name type="scientific">Mycobacterium gordonae</name>
    <dbReference type="NCBI Taxonomy" id="1778"/>
    <lineage>
        <taxon>Bacteria</taxon>
        <taxon>Bacillati</taxon>
        <taxon>Actinomycetota</taxon>
        <taxon>Actinomycetes</taxon>
        <taxon>Mycobacteriales</taxon>
        <taxon>Mycobacteriaceae</taxon>
        <taxon>Mycobacterium</taxon>
    </lineage>
</organism>
<dbReference type="GO" id="GO:0006171">
    <property type="term" value="P:cAMP biosynthetic process"/>
    <property type="evidence" value="ECO:0007669"/>
    <property type="project" value="TreeGrafter"/>
</dbReference>
<dbReference type="AlphaFoldDB" id="A0A1A6BH71"/>
<dbReference type="CDD" id="cd07302">
    <property type="entry name" value="CHD"/>
    <property type="match status" value="1"/>
</dbReference>
<dbReference type="Pfam" id="PF00211">
    <property type="entry name" value="Guanylate_cyc"/>
    <property type="match status" value="1"/>
</dbReference>
<comment type="similarity">
    <text evidence="1">Belongs to the adenylyl cyclase class-3 family.</text>
</comment>
<feature type="domain" description="Guanylate cyclase" evidence="2">
    <location>
        <begin position="213"/>
        <end position="320"/>
    </location>
</feature>
<dbReference type="PANTHER" id="PTHR43081">
    <property type="entry name" value="ADENYLATE CYCLASE, TERMINAL-DIFFERENTIATION SPECIFIC-RELATED"/>
    <property type="match status" value="1"/>
</dbReference>
<comment type="caution">
    <text evidence="3">The sequence shown here is derived from an EMBL/GenBank/DDBJ whole genome shotgun (WGS) entry which is preliminary data.</text>
</comment>
<dbReference type="Proteomes" id="UP000093757">
    <property type="component" value="Unassembled WGS sequence"/>
</dbReference>
<dbReference type="GO" id="GO:0004016">
    <property type="term" value="F:adenylate cyclase activity"/>
    <property type="evidence" value="ECO:0007669"/>
    <property type="project" value="UniProtKB-ARBA"/>
</dbReference>
<dbReference type="EMBL" id="MAEM01000263">
    <property type="protein sequence ID" value="OBS01564.1"/>
    <property type="molecule type" value="Genomic_DNA"/>
</dbReference>
<evidence type="ECO:0000256" key="1">
    <source>
        <dbReference type="ARBA" id="ARBA00005381"/>
    </source>
</evidence>
<gene>
    <name evidence="3" type="ORF">A9W98_19440</name>
</gene>
<dbReference type="InterPro" id="IPR050697">
    <property type="entry name" value="Adenylyl/Guanylyl_Cyclase_3/4"/>
</dbReference>
<dbReference type="InterPro" id="IPR001054">
    <property type="entry name" value="A/G_cyclase"/>
</dbReference>
<dbReference type="SMART" id="SM00044">
    <property type="entry name" value="CYCc"/>
    <property type="match status" value="1"/>
</dbReference>
<protein>
    <submittedName>
        <fullName evidence="3">Cyclase</fullName>
    </submittedName>
</protein>
<evidence type="ECO:0000313" key="3">
    <source>
        <dbReference type="EMBL" id="OBS01564.1"/>
    </source>
</evidence>
<reference evidence="3 4" key="1">
    <citation type="submission" date="2016-06" db="EMBL/GenBank/DDBJ databases">
        <authorList>
            <person name="Kjaerup R.B."/>
            <person name="Dalgaard T.S."/>
            <person name="Juul-Madsen H.R."/>
        </authorList>
    </citation>
    <scope>NUCLEOTIDE SEQUENCE [LARGE SCALE GENOMIC DNA]</scope>
    <source>
        <strain evidence="3 4">1245752.6</strain>
    </source>
</reference>
<dbReference type="GO" id="GO:0035556">
    <property type="term" value="P:intracellular signal transduction"/>
    <property type="evidence" value="ECO:0007669"/>
    <property type="project" value="InterPro"/>
</dbReference>
<dbReference type="PROSITE" id="PS50125">
    <property type="entry name" value="GUANYLATE_CYCLASE_2"/>
    <property type="match status" value="1"/>
</dbReference>
<dbReference type="SUPFAM" id="SSF55073">
    <property type="entry name" value="Nucleotide cyclase"/>
    <property type="match status" value="1"/>
</dbReference>
<dbReference type="OrthoDB" id="310836at2"/>
<accession>A0A1A6BH71</accession>
<sequence length="374" mass="39790">MAINPHIEELGLLDGLKDQAREERADLIGWLIEKGYSLTEIRRSLATPLLLPANRVFGDDAAYVSAREISQSTGMELALLQRLYGAVGRPRIDDADAAVMLRADGEAVARAKFFIDIGVDPDETVALMRVLIEGLGYAAAMMRDAALNVLLRPGANEIQLAQAAEELARWSAPELGPMVEDLLFMQLRTSFQIEAVTAAERAVGKLPGAHQITVAFADVAGFTRLGEVLPPMELARVASRLAETAQHAAVTPVRFVKSVGDAVMLMCLEPAPLLSALLELADRGRANGLPRLRIGVASGLAVTRGGDWFGSAVNLASRVTAAARPGTVMVAESTREAVGDISDFTWSAAGARRLKGVSGKVNLFSLRRAAGADS</sequence>
<proteinExistence type="inferred from homology"/>